<evidence type="ECO:0008006" key="8">
    <source>
        <dbReference type="Google" id="ProtNLM"/>
    </source>
</evidence>
<evidence type="ECO:0000259" key="5">
    <source>
        <dbReference type="Pfam" id="PF25396"/>
    </source>
</evidence>
<dbReference type="InterPro" id="IPR057373">
    <property type="entry name" value="ZNFX1"/>
</dbReference>
<evidence type="ECO:0000256" key="1">
    <source>
        <dbReference type="ARBA" id="ARBA00022806"/>
    </source>
</evidence>
<dbReference type="CDD" id="cd18808">
    <property type="entry name" value="SF1_C_Upf1"/>
    <property type="match status" value="1"/>
</dbReference>
<proteinExistence type="predicted"/>
<dbReference type="FunFam" id="3.40.50.300:FF:001366">
    <property type="entry name" value="ATP binding protein, putative"/>
    <property type="match status" value="1"/>
</dbReference>
<comment type="caution">
    <text evidence="6">The sequence shown here is derived from an EMBL/GenBank/DDBJ whole genome shotgun (WGS) entry which is preliminary data.</text>
</comment>
<feature type="compositionally biased region" description="Acidic residues" evidence="2">
    <location>
        <begin position="1239"/>
        <end position="1251"/>
    </location>
</feature>
<feature type="domain" description="ZNFX1" evidence="5">
    <location>
        <begin position="234"/>
        <end position="339"/>
    </location>
</feature>
<dbReference type="Pfam" id="PF13087">
    <property type="entry name" value="AAA_12"/>
    <property type="match status" value="1"/>
</dbReference>
<feature type="region of interest" description="Disordered" evidence="2">
    <location>
        <begin position="76"/>
        <end position="106"/>
    </location>
</feature>
<dbReference type="GO" id="GO:0031380">
    <property type="term" value="C:nuclear RNA-directed RNA polymerase complex"/>
    <property type="evidence" value="ECO:0007669"/>
    <property type="project" value="TreeGrafter"/>
</dbReference>
<feature type="compositionally biased region" description="Basic and acidic residues" evidence="2">
    <location>
        <begin position="1252"/>
        <end position="1261"/>
    </location>
</feature>
<keyword evidence="1" id="KW-0547">Nucleotide-binding</keyword>
<evidence type="ECO:0000259" key="3">
    <source>
        <dbReference type="Pfam" id="PF13086"/>
    </source>
</evidence>
<dbReference type="CDD" id="cd06008">
    <property type="entry name" value="NF-X1-zinc-finger"/>
    <property type="match status" value="1"/>
</dbReference>
<evidence type="ECO:0000313" key="7">
    <source>
        <dbReference type="Proteomes" id="UP000799772"/>
    </source>
</evidence>
<sequence length="1276" mass="143249">MDSSVEDSPYIRYFDPLPSAGAPTSQTKDEPTAATSAGSSDLDLGPEFSVYAKDTETKPSKNVRLVEAWVKDLGATAPTEPTGWEEGSKATAKGKSKARREEEEELNATINERIPAGRVFDHRDVMTTHANPAFHQPRRAPKDAISSYFALSKLEDDPDKWSGLPEVPSSAEVTGEKPDNGVPRNIIEEPWESKEAYLSSHYDLIREDTVFPLRVAVHQLRDAPTSKEDYFSGSVGVYDRVRIIGLTCNFHGGIAVRVAFSLARAGKRVHWEQSKRLIPGSMVALTPVNDMFQTKCVIATIAARPLDGLKQNPPEVDLYFARSEELEIDPAEEWVMVEERSSYFEASRHVMTALQKLSREGFPLQEHLVDIETEIQPPEYLKNNPFVNLSKAIDPTEEKSYENVDILNDWPVRAKTALDKSQVIALRAILSKRLAIIQGPPGTGKTHVSVVALRVMLDNWRPGDPPIIVSCQTNHALDQLLRHVAAFEENFVRLGGRSKDEDVVKRRTLYQLRQSGSVRPPKSGLFNTSRARMAVLSKEIEELLFPLALGSQALIDADALLKLKVLTAEQHQSLVMGDQDWVDTNRPQQDTAYVAAWLGPQLQIVPKNLQADEMYAFEEADLEFEQLQEIEAEATAQDDEDNEALKGQYIAIADNFTGKRLSRISNAQIETLLQTSDLYSIPAKHRGSVYWYMQRQVKQTILRSLRDQAKKFGAHSVQRRIGRFECDLPILRDQKLIGLTTTGLSKYRPLISALNPKIVLIEEAAEAIEAPVAVACVPSLQHLILVGDHQQLRPNCSVTALEGQPFNLNVSLFERMVLNNVGFSMLKRQRRMIPEIRRLLRPIYGESIVDHPLVKNSVHRPPVPGMGGVNSYFFTHEWPESRDENMSSCNHMEAEMIVSFYDYLILNGMKGNQITIITFYNGQRKALLRRLHRHPNLQGRVFKVVTVDSYQGEENEIILLSLVRSNDNYSIGFLNVDNRICVALSRARRGFYLFGNAELLCSAHSTWKEVIRIMRGKKGERAPDPIKRLDFHLPLTCDNHNRKTYIEEPEDFLKINGGCDVDCEGELPCGHPCELKCHPFEHSQVTCTKPCMRPMHCGHKCVAECCEPCRCAECEEENSNDALESMEPLLQALPAGRPPHSGSTPLGGTTALGGMTDVSEHDRQLYAEPHKTFDKWNAPHAQASREPFEALTTLERTSSTSYPTLASPPTTLKPSSISETMTQGGSEAPRKHHDMDGMFQEEDESDNTDDTIVERLRDNPTPRKVNTTEMNLIDFD</sequence>
<feature type="region of interest" description="Disordered" evidence="2">
    <location>
        <begin position="1198"/>
        <end position="1267"/>
    </location>
</feature>
<name>A0A9P4IR28_9PEZI</name>
<dbReference type="OrthoDB" id="409395at2759"/>
<dbReference type="InterPro" id="IPR047187">
    <property type="entry name" value="SF1_C_Upf1"/>
</dbReference>
<dbReference type="AlphaFoldDB" id="A0A9P4IR28"/>
<keyword evidence="1" id="KW-0347">Helicase</keyword>
<feature type="compositionally biased region" description="Polar residues" evidence="2">
    <location>
        <begin position="1198"/>
        <end position="1225"/>
    </location>
</feature>
<evidence type="ECO:0000259" key="4">
    <source>
        <dbReference type="Pfam" id="PF13087"/>
    </source>
</evidence>
<dbReference type="EMBL" id="ML978121">
    <property type="protein sequence ID" value="KAF2104557.1"/>
    <property type="molecule type" value="Genomic_DNA"/>
</dbReference>
<evidence type="ECO:0000313" key="6">
    <source>
        <dbReference type="EMBL" id="KAF2104557.1"/>
    </source>
</evidence>
<organism evidence="6 7">
    <name type="scientific">Rhizodiscina lignyota</name>
    <dbReference type="NCBI Taxonomy" id="1504668"/>
    <lineage>
        <taxon>Eukaryota</taxon>
        <taxon>Fungi</taxon>
        <taxon>Dikarya</taxon>
        <taxon>Ascomycota</taxon>
        <taxon>Pezizomycotina</taxon>
        <taxon>Dothideomycetes</taxon>
        <taxon>Pleosporomycetidae</taxon>
        <taxon>Aulographales</taxon>
        <taxon>Rhizodiscinaceae</taxon>
        <taxon>Rhizodiscina</taxon>
    </lineage>
</organism>
<dbReference type="InterPro" id="IPR027417">
    <property type="entry name" value="P-loop_NTPase"/>
</dbReference>
<feature type="domain" description="DNA2/NAM7 helicase-like C-terminal" evidence="4">
    <location>
        <begin position="808"/>
        <end position="997"/>
    </location>
</feature>
<dbReference type="PANTHER" id="PTHR10887:SF341">
    <property type="entry name" value="NFX1-TYPE ZINC FINGER-CONTAINING PROTEIN 1"/>
    <property type="match status" value="1"/>
</dbReference>
<accession>A0A9P4IR28</accession>
<keyword evidence="1" id="KW-0067">ATP-binding</keyword>
<dbReference type="Gene3D" id="3.40.50.300">
    <property type="entry name" value="P-loop containing nucleotide triphosphate hydrolases"/>
    <property type="match status" value="3"/>
</dbReference>
<reference evidence="6" key="1">
    <citation type="journal article" date="2020" name="Stud. Mycol.">
        <title>101 Dothideomycetes genomes: a test case for predicting lifestyles and emergence of pathogens.</title>
        <authorList>
            <person name="Haridas S."/>
            <person name="Albert R."/>
            <person name="Binder M."/>
            <person name="Bloem J."/>
            <person name="Labutti K."/>
            <person name="Salamov A."/>
            <person name="Andreopoulos B."/>
            <person name="Baker S."/>
            <person name="Barry K."/>
            <person name="Bills G."/>
            <person name="Bluhm B."/>
            <person name="Cannon C."/>
            <person name="Castanera R."/>
            <person name="Culley D."/>
            <person name="Daum C."/>
            <person name="Ezra D."/>
            <person name="Gonzalez J."/>
            <person name="Henrissat B."/>
            <person name="Kuo A."/>
            <person name="Liang C."/>
            <person name="Lipzen A."/>
            <person name="Lutzoni F."/>
            <person name="Magnuson J."/>
            <person name="Mondo S."/>
            <person name="Nolan M."/>
            <person name="Ohm R."/>
            <person name="Pangilinan J."/>
            <person name="Park H.-J."/>
            <person name="Ramirez L."/>
            <person name="Alfaro M."/>
            <person name="Sun H."/>
            <person name="Tritt A."/>
            <person name="Yoshinaga Y."/>
            <person name="Zwiers L.-H."/>
            <person name="Turgeon B."/>
            <person name="Goodwin S."/>
            <person name="Spatafora J."/>
            <person name="Crous P."/>
            <person name="Grigoriev I."/>
        </authorList>
    </citation>
    <scope>NUCLEOTIDE SEQUENCE</scope>
    <source>
        <strain evidence="6">CBS 133067</strain>
    </source>
</reference>
<dbReference type="InterPro" id="IPR041677">
    <property type="entry name" value="DNA2/NAM7_AAA_11"/>
</dbReference>
<keyword evidence="7" id="KW-1185">Reference proteome</keyword>
<dbReference type="PANTHER" id="PTHR10887">
    <property type="entry name" value="DNA2/NAM7 HELICASE FAMILY"/>
    <property type="match status" value="1"/>
</dbReference>
<keyword evidence="1" id="KW-0378">Hydrolase</keyword>
<feature type="region of interest" description="Disordered" evidence="2">
    <location>
        <begin position="160"/>
        <end position="184"/>
    </location>
</feature>
<evidence type="ECO:0000256" key="2">
    <source>
        <dbReference type="SAM" id="MobiDB-lite"/>
    </source>
</evidence>
<dbReference type="InterPro" id="IPR041679">
    <property type="entry name" value="DNA2/NAM7-like_C"/>
</dbReference>
<dbReference type="GO" id="GO:0031048">
    <property type="term" value="P:regulatory ncRNA-mediated heterochromatin formation"/>
    <property type="evidence" value="ECO:0007669"/>
    <property type="project" value="TreeGrafter"/>
</dbReference>
<protein>
    <recommendedName>
        <fullName evidence="8">P-loop containing nucleoside triphosphate hydrolase protein</fullName>
    </recommendedName>
</protein>
<dbReference type="Pfam" id="PF25396">
    <property type="entry name" value="ZNFX1"/>
    <property type="match status" value="1"/>
</dbReference>
<feature type="domain" description="DNA2/NAM7 helicase helicase" evidence="3">
    <location>
        <begin position="418"/>
        <end position="794"/>
    </location>
</feature>
<feature type="region of interest" description="Disordered" evidence="2">
    <location>
        <begin position="1"/>
        <end position="45"/>
    </location>
</feature>
<dbReference type="Pfam" id="PF13086">
    <property type="entry name" value="AAA_11"/>
    <property type="match status" value="1"/>
</dbReference>
<dbReference type="Proteomes" id="UP000799772">
    <property type="component" value="Unassembled WGS sequence"/>
</dbReference>
<dbReference type="GO" id="GO:0004386">
    <property type="term" value="F:helicase activity"/>
    <property type="evidence" value="ECO:0007669"/>
    <property type="project" value="InterPro"/>
</dbReference>
<dbReference type="SUPFAM" id="SSF52540">
    <property type="entry name" value="P-loop containing nucleoside triphosphate hydrolases"/>
    <property type="match status" value="1"/>
</dbReference>
<gene>
    <name evidence="6" type="ORF">NA57DRAFT_63019</name>
</gene>
<dbReference type="InterPro" id="IPR045055">
    <property type="entry name" value="DNA2/NAM7-like"/>
</dbReference>